<dbReference type="GO" id="GO:0046933">
    <property type="term" value="F:proton-transporting ATP synthase activity, rotational mechanism"/>
    <property type="evidence" value="ECO:0007669"/>
    <property type="project" value="TreeGrafter"/>
</dbReference>
<dbReference type="GeneID" id="9093846"/>
<keyword evidence="2" id="KW-0472">Membrane</keyword>
<reference evidence="3 4" key="1">
    <citation type="journal article" date="2011" name="PLoS Genet.">
        <title>Comparative genomic analysis of human fungal pathogens causing paracoccidioidomycosis.</title>
        <authorList>
            <person name="Desjardins C.A."/>
            <person name="Champion M.D."/>
            <person name="Holder J.W."/>
            <person name="Muszewska A."/>
            <person name="Goldberg J."/>
            <person name="Bailao A.M."/>
            <person name="Brigido M.M."/>
            <person name="Ferreira M.E."/>
            <person name="Garcia A.M."/>
            <person name="Grynberg M."/>
            <person name="Gujja S."/>
            <person name="Heiman D.I."/>
            <person name="Henn M.R."/>
            <person name="Kodira C.D."/>
            <person name="Leon-Narvaez H."/>
            <person name="Longo L.V."/>
            <person name="Ma L.J."/>
            <person name="Malavazi I."/>
            <person name="Matsuo A.L."/>
            <person name="Morais F.V."/>
            <person name="Pereira M."/>
            <person name="Rodriguez-Brito S."/>
            <person name="Sakthikumar S."/>
            <person name="Salem-Izacc S.M."/>
            <person name="Sykes S.M."/>
            <person name="Teixeira M.M."/>
            <person name="Vallejo M.C."/>
            <person name="Walter M.E."/>
            <person name="Yandava C."/>
            <person name="Young S."/>
            <person name="Zeng Q."/>
            <person name="Zucker J."/>
            <person name="Felipe M.S."/>
            <person name="Goldman G.H."/>
            <person name="Haas B.J."/>
            <person name="McEwen J.G."/>
            <person name="Nino-Vega G."/>
            <person name="Puccia R."/>
            <person name="San-Blas G."/>
            <person name="Soares C.M."/>
            <person name="Birren B.W."/>
            <person name="Cuomo C.A."/>
        </authorList>
    </citation>
    <scope>NUCLEOTIDE SEQUENCE [LARGE SCALE GENOMIC DNA]</scope>
    <source>
        <strain evidence="4">ATCC MYA-826 / Pb01</strain>
    </source>
</reference>
<sequence length="108" mass="11994">MFYGMNQTLGLALSNAIIASIITYKPSILPLATGKDQGRFLIYTIFDMSLLGRKYPAPFAKPMLPFFAAGLIVLYGINEFANVMINTPEFKNDSRNPHAKAAKPEEKH</sequence>
<proteinExistence type="predicted"/>
<dbReference type="OrthoDB" id="5520611at2759"/>
<protein>
    <recommendedName>
        <fullName evidence="5">Mitochondrial F1F0 ATP synthase subunit Atp18</fullName>
    </recommendedName>
</protein>
<feature type="compositionally biased region" description="Basic and acidic residues" evidence="1">
    <location>
        <begin position="90"/>
        <end position="108"/>
    </location>
</feature>
<keyword evidence="4" id="KW-1185">Reference proteome</keyword>
<dbReference type="PANTHER" id="PTHR28060:SF1">
    <property type="entry name" value="ATP SYNTHASE SUBUNIT J, MITOCHONDRIAL"/>
    <property type="match status" value="1"/>
</dbReference>
<gene>
    <name evidence="3" type="ORF">PAAG_07449</name>
</gene>
<dbReference type="VEuPathDB" id="FungiDB:PAAG_07449"/>
<evidence type="ECO:0000313" key="4">
    <source>
        <dbReference type="Proteomes" id="UP000002059"/>
    </source>
</evidence>
<dbReference type="STRING" id="502779.C1H9K8"/>
<accession>C1H9K8</accession>
<evidence type="ECO:0008006" key="5">
    <source>
        <dbReference type="Google" id="ProtNLM"/>
    </source>
</evidence>
<dbReference type="EMBL" id="KN294015">
    <property type="protein sequence ID" value="EEH37031.2"/>
    <property type="molecule type" value="Genomic_DNA"/>
</dbReference>
<dbReference type="GO" id="GO:0045259">
    <property type="term" value="C:proton-transporting ATP synthase complex"/>
    <property type="evidence" value="ECO:0007669"/>
    <property type="project" value="InterPro"/>
</dbReference>
<dbReference type="KEGG" id="pbl:PAAG_07449"/>
<dbReference type="Pfam" id="PF04911">
    <property type="entry name" value="ATP-synt_J"/>
    <property type="match status" value="1"/>
</dbReference>
<organism evidence="3 4">
    <name type="scientific">Paracoccidioides lutzii (strain ATCC MYA-826 / Pb01)</name>
    <name type="common">Paracoccidioides brasiliensis</name>
    <dbReference type="NCBI Taxonomy" id="502779"/>
    <lineage>
        <taxon>Eukaryota</taxon>
        <taxon>Fungi</taxon>
        <taxon>Dikarya</taxon>
        <taxon>Ascomycota</taxon>
        <taxon>Pezizomycotina</taxon>
        <taxon>Eurotiomycetes</taxon>
        <taxon>Eurotiomycetidae</taxon>
        <taxon>Onygenales</taxon>
        <taxon>Ajellomycetaceae</taxon>
        <taxon>Paracoccidioides</taxon>
    </lineage>
</organism>
<dbReference type="HOGENOM" id="CLU_2197716_0_0_1"/>
<dbReference type="AlphaFoldDB" id="C1H9K8"/>
<dbReference type="Proteomes" id="UP000002059">
    <property type="component" value="Partially assembled WGS sequence"/>
</dbReference>
<keyword evidence="2" id="KW-0812">Transmembrane</keyword>
<name>C1H9K8_PARBA</name>
<evidence type="ECO:0000256" key="1">
    <source>
        <dbReference type="SAM" id="MobiDB-lite"/>
    </source>
</evidence>
<dbReference type="eggNOG" id="ENOG502SC94">
    <property type="taxonomic scope" value="Eukaryota"/>
</dbReference>
<dbReference type="RefSeq" id="XP_002790590.2">
    <property type="nucleotide sequence ID" value="XM_002790544.2"/>
</dbReference>
<evidence type="ECO:0000256" key="2">
    <source>
        <dbReference type="SAM" id="Phobius"/>
    </source>
</evidence>
<dbReference type="PANTHER" id="PTHR28060">
    <property type="entry name" value="ATP SYNTHASE SUBUNIT J, MITOCHONDRIAL"/>
    <property type="match status" value="1"/>
</dbReference>
<evidence type="ECO:0000313" key="3">
    <source>
        <dbReference type="EMBL" id="EEH37031.2"/>
    </source>
</evidence>
<feature type="transmembrane region" description="Helical" evidence="2">
    <location>
        <begin position="63"/>
        <end position="85"/>
    </location>
</feature>
<dbReference type="InterPro" id="IPR006995">
    <property type="entry name" value="ATP_synth_F0_jsu"/>
</dbReference>
<feature type="region of interest" description="Disordered" evidence="1">
    <location>
        <begin position="88"/>
        <end position="108"/>
    </location>
</feature>
<keyword evidence="2" id="KW-1133">Transmembrane helix</keyword>